<dbReference type="GO" id="GO:0016491">
    <property type="term" value="F:oxidoreductase activity"/>
    <property type="evidence" value="ECO:0007669"/>
    <property type="project" value="UniProtKB-KW"/>
</dbReference>
<gene>
    <name evidence="7" type="ORF">ACFQE1_07370</name>
</gene>
<dbReference type="InterPro" id="IPR015590">
    <property type="entry name" value="Aldehyde_DH_dom"/>
</dbReference>
<dbReference type="EMBL" id="JBHSWU010000120">
    <property type="protein sequence ID" value="MFC6724197.1"/>
    <property type="molecule type" value="Genomic_DNA"/>
</dbReference>
<name>A0ABD5RYW4_9EURY</name>
<keyword evidence="3 5" id="KW-0560">Oxidoreductase</keyword>
<evidence type="ECO:0000313" key="8">
    <source>
        <dbReference type="Proteomes" id="UP001596328"/>
    </source>
</evidence>
<sequence>AVEAAWEAYETEWAETSASERQTVLERIADRVEEHAEELAKLETLDNGKTLMEARIDVDGVAEQFRYFAGAIQRPTGQTIDEPGLEGRVIREPFGVVGQIIPWNFPLAMASWKLAPALAAGNCSVLKPAEQTPLSVLRLMELVGDVVPDGVVNVVTGYGEEAGDPLSRHEDIRKLAFTGSTAVGKQVMKNAAENVTDVTLELGGKSPIVVHGDADPEEAVGTIAFAIFANTGECCEAGSRLFVHEDVADAVLEGLIGAAEGMTVGDPLDEETDVGPKVSREQVERTMGYLERAKEGGGKFLAGGDAPDDEALEDGCFVSPTLVEGLDHDHDAVQEEIFGPVLEVFRWDDYDEMMALANDVDYGLAGGVITNDLEKANRTARDIEAGHIWINTWHEMSPGLPYGGYKQSGIGRELSVDTLDHYTQTKTIKRGLD</sequence>
<protein>
    <submittedName>
        <fullName evidence="7">Aldehyde dehydrogenase family protein</fullName>
    </submittedName>
</protein>
<dbReference type="InterPro" id="IPR016162">
    <property type="entry name" value="Ald_DH_N"/>
</dbReference>
<dbReference type="FunFam" id="3.40.605.10:FF:000007">
    <property type="entry name" value="NAD/NADP-dependent betaine aldehyde dehydrogenase"/>
    <property type="match status" value="1"/>
</dbReference>
<organism evidence="7 8">
    <name type="scientific">Halobium palmae</name>
    <dbReference type="NCBI Taxonomy" id="1776492"/>
    <lineage>
        <taxon>Archaea</taxon>
        <taxon>Methanobacteriati</taxon>
        <taxon>Methanobacteriota</taxon>
        <taxon>Stenosarchaea group</taxon>
        <taxon>Halobacteria</taxon>
        <taxon>Halobacteriales</taxon>
        <taxon>Haloferacaceae</taxon>
        <taxon>Halobium</taxon>
    </lineage>
</organism>
<dbReference type="InterPro" id="IPR029510">
    <property type="entry name" value="Ald_DH_CS_GLU"/>
</dbReference>
<evidence type="ECO:0000259" key="6">
    <source>
        <dbReference type="Pfam" id="PF00171"/>
    </source>
</evidence>
<keyword evidence="8" id="KW-1185">Reference proteome</keyword>
<dbReference type="Gene3D" id="3.40.605.10">
    <property type="entry name" value="Aldehyde Dehydrogenase, Chain A, domain 1"/>
    <property type="match status" value="1"/>
</dbReference>
<dbReference type="Pfam" id="PF00171">
    <property type="entry name" value="Aldedh"/>
    <property type="match status" value="1"/>
</dbReference>
<dbReference type="AlphaFoldDB" id="A0ABD5RYW4"/>
<dbReference type="PANTHER" id="PTHR11699">
    <property type="entry name" value="ALDEHYDE DEHYDROGENASE-RELATED"/>
    <property type="match status" value="1"/>
</dbReference>
<dbReference type="FunFam" id="3.40.605.10:FF:000026">
    <property type="entry name" value="Aldehyde dehydrogenase, putative"/>
    <property type="match status" value="1"/>
</dbReference>
<comment type="caution">
    <text evidence="7">The sequence shown here is derived from an EMBL/GenBank/DDBJ whole genome shotgun (WGS) entry which is preliminary data.</text>
</comment>
<dbReference type="InterPro" id="IPR016161">
    <property type="entry name" value="Ald_DH/histidinol_DH"/>
</dbReference>
<feature type="non-terminal residue" evidence="7">
    <location>
        <position position="1"/>
    </location>
</feature>
<evidence type="ECO:0000313" key="7">
    <source>
        <dbReference type="EMBL" id="MFC6724197.1"/>
    </source>
</evidence>
<comment type="subunit">
    <text evidence="2">Homotetramer.</text>
</comment>
<dbReference type="InterPro" id="IPR016163">
    <property type="entry name" value="Ald_DH_C"/>
</dbReference>
<dbReference type="CDD" id="cd07078">
    <property type="entry name" value="ALDH"/>
    <property type="match status" value="1"/>
</dbReference>
<reference evidence="7 8" key="1">
    <citation type="journal article" date="2019" name="Int. J. Syst. Evol. Microbiol.">
        <title>The Global Catalogue of Microorganisms (GCM) 10K type strain sequencing project: providing services to taxonomists for standard genome sequencing and annotation.</title>
        <authorList>
            <consortium name="The Broad Institute Genomics Platform"/>
            <consortium name="The Broad Institute Genome Sequencing Center for Infectious Disease"/>
            <person name="Wu L."/>
            <person name="Ma J."/>
        </authorList>
    </citation>
    <scope>NUCLEOTIDE SEQUENCE [LARGE SCALE GENOMIC DNA]</scope>
    <source>
        <strain evidence="7 8">NBRC 111368</strain>
    </source>
</reference>
<evidence type="ECO:0000256" key="4">
    <source>
        <dbReference type="PROSITE-ProRule" id="PRU10007"/>
    </source>
</evidence>
<feature type="active site" evidence="4">
    <location>
        <position position="201"/>
    </location>
</feature>
<dbReference type="SUPFAM" id="SSF53720">
    <property type="entry name" value="ALDH-like"/>
    <property type="match status" value="1"/>
</dbReference>
<feature type="domain" description="Aldehyde dehydrogenase" evidence="6">
    <location>
        <begin position="1"/>
        <end position="428"/>
    </location>
</feature>
<dbReference type="Gene3D" id="3.40.309.10">
    <property type="entry name" value="Aldehyde Dehydrogenase, Chain A, domain 2"/>
    <property type="match status" value="1"/>
</dbReference>
<evidence type="ECO:0000256" key="1">
    <source>
        <dbReference type="ARBA" id="ARBA00009986"/>
    </source>
</evidence>
<evidence type="ECO:0000256" key="2">
    <source>
        <dbReference type="ARBA" id="ARBA00011881"/>
    </source>
</evidence>
<proteinExistence type="inferred from homology"/>
<dbReference type="Proteomes" id="UP001596328">
    <property type="component" value="Unassembled WGS sequence"/>
</dbReference>
<dbReference type="PROSITE" id="PS00687">
    <property type="entry name" value="ALDEHYDE_DEHYDR_GLU"/>
    <property type="match status" value="1"/>
</dbReference>
<evidence type="ECO:0000256" key="5">
    <source>
        <dbReference type="RuleBase" id="RU003345"/>
    </source>
</evidence>
<accession>A0ABD5RYW4</accession>
<dbReference type="FunFam" id="3.40.309.10:FF:000012">
    <property type="entry name" value="Betaine aldehyde dehydrogenase"/>
    <property type="match status" value="1"/>
</dbReference>
<comment type="similarity">
    <text evidence="1 5">Belongs to the aldehyde dehydrogenase family.</text>
</comment>
<evidence type="ECO:0000256" key="3">
    <source>
        <dbReference type="ARBA" id="ARBA00023002"/>
    </source>
</evidence>